<keyword evidence="2" id="KW-1185">Reference proteome</keyword>
<comment type="caution">
    <text evidence="1">The sequence shown here is derived from an EMBL/GenBank/DDBJ whole genome shotgun (WGS) entry which is preliminary data.</text>
</comment>
<accession>A0A392U0W4</accession>
<protein>
    <submittedName>
        <fullName evidence="1">Uncharacterized protein</fullName>
    </submittedName>
</protein>
<feature type="non-terminal residue" evidence="1">
    <location>
        <position position="1"/>
    </location>
</feature>
<evidence type="ECO:0000313" key="2">
    <source>
        <dbReference type="Proteomes" id="UP000265520"/>
    </source>
</evidence>
<evidence type="ECO:0000313" key="1">
    <source>
        <dbReference type="EMBL" id="MCI66738.1"/>
    </source>
</evidence>
<sequence length="42" mass="4070">SELVSTSGSGDASVSDLSVFACSETSIGSELLIGSEASSSDT</sequence>
<dbReference type="Proteomes" id="UP000265520">
    <property type="component" value="Unassembled WGS sequence"/>
</dbReference>
<dbReference type="EMBL" id="LXQA010701283">
    <property type="protein sequence ID" value="MCI66738.1"/>
    <property type="molecule type" value="Genomic_DNA"/>
</dbReference>
<dbReference type="AlphaFoldDB" id="A0A392U0W4"/>
<organism evidence="1 2">
    <name type="scientific">Trifolium medium</name>
    <dbReference type="NCBI Taxonomy" id="97028"/>
    <lineage>
        <taxon>Eukaryota</taxon>
        <taxon>Viridiplantae</taxon>
        <taxon>Streptophyta</taxon>
        <taxon>Embryophyta</taxon>
        <taxon>Tracheophyta</taxon>
        <taxon>Spermatophyta</taxon>
        <taxon>Magnoliopsida</taxon>
        <taxon>eudicotyledons</taxon>
        <taxon>Gunneridae</taxon>
        <taxon>Pentapetalae</taxon>
        <taxon>rosids</taxon>
        <taxon>fabids</taxon>
        <taxon>Fabales</taxon>
        <taxon>Fabaceae</taxon>
        <taxon>Papilionoideae</taxon>
        <taxon>50 kb inversion clade</taxon>
        <taxon>NPAAA clade</taxon>
        <taxon>Hologalegina</taxon>
        <taxon>IRL clade</taxon>
        <taxon>Trifolieae</taxon>
        <taxon>Trifolium</taxon>
    </lineage>
</organism>
<name>A0A392U0W4_9FABA</name>
<reference evidence="1 2" key="1">
    <citation type="journal article" date="2018" name="Front. Plant Sci.">
        <title>Red Clover (Trifolium pratense) and Zigzag Clover (T. medium) - A Picture of Genomic Similarities and Differences.</title>
        <authorList>
            <person name="Dluhosova J."/>
            <person name="Istvanek J."/>
            <person name="Nedelnik J."/>
            <person name="Repkova J."/>
        </authorList>
    </citation>
    <scope>NUCLEOTIDE SEQUENCE [LARGE SCALE GENOMIC DNA]</scope>
    <source>
        <strain evidence="2">cv. 10/8</strain>
        <tissue evidence="1">Leaf</tissue>
    </source>
</reference>
<proteinExistence type="predicted"/>